<dbReference type="AlphaFoldDB" id="A0A6A7A0Y2"/>
<feature type="region of interest" description="Disordered" evidence="1">
    <location>
        <begin position="169"/>
        <end position="188"/>
    </location>
</feature>
<sequence length="209" mass="23349">MPTARAHDLEVYGHSLDSGFAPKIRYIPALSALFHASRQSRQLSIAHTSSTLIHFHDDPLQKSFCFNYDHGTLFLSSRFIAGQISTETIRLRELGARLPASVAARVYHIAVTYSTSDSYGQIGPTLRPFAGLEVLSLAMTDPWNGPTTKWRVPPVCATSGDIAGKMKMEVEKTEAEETEDDEEADEARTKRLSVRLHRKFVECELELNQ</sequence>
<protein>
    <submittedName>
        <fullName evidence="2">Uncharacterized protein</fullName>
    </submittedName>
</protein>
<keyword evidence="3" id="KW-1185">Reference proteome</keyword>
<proteinExistence type="predicted"/>
<dbReference type="OrthoDB" id="3473305at2759"/>
<dbReference type="Proteomes" id="UP000799424">
    <property type="component" value="Unassembled WGS sequence"/>
</dbReference>
<evidence type="ECO:0000313" key="2">
    <source>
        <dbReference type="EMBL" id="KAF2826538.1"/>
    </source>
</evidence>
<feature type="compositionally biased region" description="Acidic residues" evidence="1">
    <location>
        <begin position="176"/>
        <end position="185"/>
    </location>
</feature>
<organism evidence="2 3">
    <name type="scientific">Ophiobolus disseminans</name>
    <dbReference type="NCBI Taxonomy" id="1469910"/>
    <lineage>
        <taxon>Eukaryota</taxon>
        <taxon>Fungi</taxon>
        <taxon>Dikarya</taxon>
        <taxon>Ascomycota</taxon>
        <taxon>Pezizomycotina</taxon>
        <taxon>Dothideomycetes</taxon>
        <taxon>Pleosporomycetidae</taxon>
        <taxon>Pleosporales</taxon>
        <taxon>Pleosporineae</taxon>
        <taxon>Phaeosphaeriaceae</taxon>
        <taxon>Ophiobolus</taxon>
    </lineage>
</organism>
<evidence type="ECO:0000256" key="1">
    <source>
        <dbReference type="SAM" id="MobiDB-lite"/>
    </source>
</evidence>
<accession>A0A6A7A0Y2</accession>
<dbReference type="EMBL" id="MU006226">
    <property type="protein sequence ID" value="KAF2826538.1"/>
    <property type="molecule type" value="Genomic_DNA"/>
</dbReference>
<name>A0A6A7A0Y2_9PLEO</name>
<reference evidence="2" key="1">
    <citation type="journal article" date="2020" name="Stud. Mycol.">
        <title>101 Dothideomycetes genomes: a test case for predicting lifestyles and emergence of pathogens.</title>
        <authorList>
            <person name="Haridas S."/>
            <person name="Albert R."/>
            <person name="Binder M."/>
            <person name="Bloem J."/>
            <person name="Labutti K."/>
            <person name="Salamov A."/>
            <person name="Andreopoulos B."/>
            <person name="Baker S."/>
            <person name="Barry K."/>
            <person name="Bills G."/>
            <person name="Bluhm B."/>
            <person name="Cannon C."/>
            <person name="Castanera R."/>
            <person name="Culley D."/>
            <person name="Daum C."/>
            <person name="Ezra D."/>
            <person name="Gonzalez J."/>
            <person name="Henrissat B."/>
            <person name="Kuo A."/>
            <person name="Liang C."/>
            <person name="Lipzen A."/>
            <person name="Lutzoni F."/>
            <person name="Magnuson J."/>
            <person name="Mondo S."/>
            <person name="Nolan M."/>
            <person name="Ohm R."/>
            <person name="Pangilinan J."/>
            <person name="Park H.-J."/>
            <person name="Ramirez L."/>
            <person name="Alfaro M."/>
            <person name="Sun H."/>
            <person name="Tritt A."/>
            <person name="Yoshinaga Y."/>
            <person name="Zwiers L.-H."/>
            <person name="Turgeon B."/>
            <person name="Goodwin S."/>
            <person name="Spatafora J."/>
            <person name="Crous P."/>
            <person name="Grigoriev I."/>
        </authorList>
    </citation>
    <scope>NUCLEOTIDE SEQUENCE</scope>
    <source>
        <strain evidence="2">CBS 113818</strain>
    </source>
</reference>
<gene>
    <name evidence="2" type="ORF">CC86DRAFT_467212</name>
</gene>
<evidence type="ECO:0000313" key="3">
    <source>
        <dbReference type="Proteomes" id="UP000799424"/>
    </source>
</evidence>